<evidence type="ECO:0000313" key="10">
    <source>
        <dbReference type="Proteomes" id="UP001589858"/>
    </source>
</evidence>
<dbReference type="InterPro" id="IPR019757">
    <property type="entry name" value="Pept_S26A_signal_pept_1_Lys-AS"/>
</dbReference>
<reference evidence="9 10" key="1">
    <citation type="submission" date="2024-09" db="EMBL/GenBank/DDBJ databases">
        <authorList>
            <person name="Sun Q."/>
            <person name="Mori K."/>
        </authorList>
    </citation>
    <scope>NUCLEOTIDE SEQUENCE [LARGE SCALE GENOMIC DNA]</scope>
    <source>
        <strain evidence="9 10">CICC 11035S</strain>
    </source>
</reference>
<dbReference type="InterPro" id="IPR000223">
    <property type="entry name" value="Pept_S26A_signal_pept_1"/>
</dbReference>
<feature type="region of interest" description="Disordered" evidence="7">
    <location>
        <begin position="1"/>
        <end position="35"/>
    </location>
</feature>
<comment type="caution">
    <text evidence="9">The sequence shown here is derived from an EMBL/GenBank/DDBJ whole genome shotgun (WGS) entry which is preliminary data.</text>
</comment>
<dbReference type="Proteomes" id="UP001589858">
    <property type="component" value="Unassembled WGS sequence"/>
</dbReference>
<keyword evidence="5 6" id="KW-0378">Hydrolase</keyword>
<proteinExistence type="inferred from homology"/>
<dbReference type="GO" id="GO:0009003">
    <property type="term" value="F:signal peptidase activity"/>
    <property type="evidence" value="ECO:0007669"/>
    <property type="project" value="UniProtKB-EC"/>
</dbReference>
<dbReference type="Gene3D" id="2.10.109.10">
    <property type="entry name" value="Umud Fragment, subunit A"/>
    <property type="match status" value="1"/>
</dbReference>
<dbReference type="InterPro" id="IPR036286">
    <property type="entry name" value="LexA/Signal_pep-like_sf"/>
</dbReference>
<dbReference type="RefSeq" id="WP_267220047.1">
    <property type="nucleotide sequence ID" value="NZ_JAPCWC010000006.1"/>
</dbReference>
<dbReference type="PROSITE" id="PS00761">
    <property type="entry name" value="SPASE_I_3"/>
    <property type="match status" value="1"/>
</dbReference>
<feature type="domain" description="Peptidase S26" evidence="8">
    <location>
        <begin position="42"/>
        <end position="266"/>
    </location>
</feature>
<dbReference type="EC" id="3.4.21.89" evidence="3 6"/>
<dbReference type="PANTHER" id="PTHR43390:SF1">
    <property type="entry name" value="CHLOROPLAST PROCESSING PEPTIDASE"/>
    <property type="match status" value="1"/>
</dbReference>
<feature type="transmembrane region" description="Helical" evidence="6">
    <location>
        <begin position="41"/>
        <end position="60"/>
    </location>
</feature>
<keyword evidence="10" id="KW-1185">Reference proteome</keyword>
<dbReference type="NCBIfam" id="TIGR02227">
    <property type="entry name" value="sigpep_I_bact"/>
    <property type="match status" value="1"/>
</dbReference>
<comment type="subcellular location">
    <subcellularLocation>
        <location evidence="6">Membrane</location>
        <topology evidence="6">Single-pass type II membrane protein</topology>
    </subcellularLocation>
</comment>
<accession>A0ABV6S346</accession>
<dbReference type="PRINTS" id="PR00727">
    <property type="entry name" value="LEADERPTASE"/>
</dbReference>
<keyword evidence="6" id="KW-0472">Membrane</keyword>
<evidence type="ECO:0000259" key="8">
    <source>
        <dbReference type="Pfam" id="PF10502"/>
    </source>
</evidence>
<evidence type="ECO:0000256" key="4">
    <source>
        <dbReference type="ARBA" id="ARBA00019232"/>
    </source>
</evidence>
<evidence type="ECO:0000256" key="6">
    <source>
        <dbReference type="RuleBase" id="RU362042"/>
    </source>
</evidence>
<keyword evidence="6" id="KW-1133">Transmembrane helix</keyword>
<evidence type="ECO:0000256" key="7">
    <source>
        <dbReference type="SAM" id="MobiDB-lite"/>
    </source>
</evidence>
<dbReference type="Pfam" id="PF10502">
    <property type="entry name" value="Peptidase_S26"/>
    <property type="match status" value="1"/>
</dbReference>
<feature type="compositionally biased region" description="Low complexity" evidence="7">
    <location>
        <begin position="1"/>
        <end position="17"/>
    </location>
</feature>
<protein>
    <recommendedName>
        <fullName evidence="4 6">Signal peptidase I</fullName>
        <ecNumber evidence="3 6">3.4.21.89</ecNumber>
    </recommendedName>
</protein>
<comment type="catalytic activity">
    <reaction evidence="1 6">
        <text>Cleavage of hydrophobic, N-terminal signal or leader sequences from secreted and periplasmic proteins.</text>
        <dbReference type="EC" id="3.4.21.89"/>
    </reaction>
</comment>
<evidence type="ECO:0000256" key="2">
    <source>
        <dbReference type="ARBA" id="ARBA00009370"/>
    </source>
</evidence>
<dbReference type="InterPro" id="IPR019758">
    <property type="entry name" value="Pept_S26A_signal_pept_1_CS"/>
</dbReference>
<evidence type="ECO:0000256" key="1">
    <source>
        <dbReference type="ARBA" id="ARBA00000677"/>
    </source>
</evidence>
<organism evidence="9 10">
    <name type="scientific">Novosphingobium clariflavum</name>
    <dbReference type="NCBI Taxonomy" id="2029884"/>
    <lineage>
        <taxon>Bacteria</taxon>
        <taxon>Pseudomonadati</taxon>
        <taxon>Pseudomonadota</taxon>
        <taxon>Alphaproteobacteria</taxon>
        <taxon>Sphingomonadales</taxon>
        <taxon>Sphingomonadaceae</taxon>
        <taxon>Novosphingobium</taxon>
    </lineage>
</organism>
<name>A0ABV6S346_9SPHN</name>
<feature type="compositionally biased region" description="Basic and acidic residues" evidence="7">
    <location>
        <begin position="22"/>
        <end position="35"/>
    </location>
</feature>
<keyword evidence="6" id="KW-0812">Transmembrane</keyword>
<comment type="similarity">
    <text evidence="2 6">Belongs to the peptidase S26 family.</text>
</comment>
<evidence type="ECO:0000256" key="5">
    <source>
        <dbReference type="ARBA" id="ARBA00022801"/>
    </source>
</evidence>
<sequence length="294" mass="32479">MSETDTATPAPSSASPTQGDKAQADKAQRDKRSEQPKKDESFIAFLFWLVLGVVVLRSFIISPFNIPSESMLPRLLNGDYLFASKWSYGYSKYSLPFSLPLIPGRVFASQPERGDVAIFKAPPGNDVDYIKRVIGLPGDEVQVKGGQVWLNGKPVPRVKQPDFVLPVTPNTHCYAPEFEGTDAKGKPVCNYPQYRETLPNGKSYNVLDLGQTPQDDTGVYVVPEGQMFMMGDNRDNSLDSRFPAVEGQGIGIVPQENLVGKASVMMFSTDGSANWFLPWTWFTAARWSRIGSVI</sequence>
<dbReference type="CDD" id="cd06530">
    <property type="entry name" value="S26_SPase_I"/>
    <property type="match status" value="1"/>
</dbReference>
<keyword evidence="6" id="KW-0645">Protease</keyword>
<dbReference type="InterPro" id="IPR019533">
    <property type="entry name" value="Peptidase_S26"/>
</dbReference>
<dbReference type="PANTHER" id="PTHR43390">
    <property type="entry name" value="SIGNAL PEPTIDASE I"/>
    <property type="match status" value="1"/>
</dbReference>
<gene>
    <name evidence="9" type="primary">lepB</name>
    <name evidence="9" type="ORF">ACFFF8_03520</name>
</gene>
<dbReference type="SUPFAM" id="SSF51306">
    <property type="entry name" value="LexA/Signal peptidase"/>
    <property type="match status" value="1"/>
</dbReference>
<dbReference type="PROSITE" id="PS00760">
    <property type="entry name" value="SPASE_I_2"/>
    <property type="match status" value="1"/>
</dbReference>
<evidence type="ECO:0000256" key="3">
    <source>
        <dbReference type="ARBA" id="ARBA00013208"/>
    </source>
</evidence>
<evidence type="ECO:0000313" key="9">
    <source>
        <dbReference type="EMBL" id="MFC0683659.1"/>
    </source>
</evidence>
<dbReference type="EMBL" id="JBHLTM010000016">
    <property type="protein sequence ID" value="MFC0683659.1"/>
    <property type="molecule type" value="Genomic_DNA"/>
</dbReference>